<feature type="compositionally biased region" description="Low complexity" evidence="6">
    <location>
        <begin position="43"/>
        <end position="57"/>
    </location>
</feature>
<keyword evidence="9" id="KW-1185">Reference proteome</keyword>
<dbReference type="PANTHER" id="PTHR32467">
    <property type="entry name" value="AP2-LIKE ETHYLENE-RESPONSIVE TRANSCRIPTION FACTOR"/>
    <property type="match status" value="1"/>
</dbReference>
<accession>A0AAW2DX30</accession>
<dbReference type="SUPFAM" id="SSF54171">
    <property type="entry name" value="DNA-binding domain"/>
    <property type="match status" value="1"/>
</dbReference>
<evidence type="ECO:0000256" key="5">
    <source>
        <dbReference type="ARBA" id="ARBA00023242"/>
    </source>
</evidence>
<keyword evidence="3" id="KW-0238">DNA-binding</keyword>
<dbReference type="SMART" id="SM00380">
    <property type="entry name" value="AP2"/>
    <property type="match status" value="1"/>
</dbReference>
<evidence type="ECO:0000256" key="1">
    <source>
        <dbReference type="ARBA" id="ARBA00004123"/>
    </source>
</evidence>
<dbReference type="EMBL" id="JAZDWU010000001">
    <property type="protein sequence ID" value="KAL0014123.1"/>
    <property type="molecule type" value="Genomic_DNA"/>
</dbReference>
<sequence>METMVVKNEENVGRRRMCVANGEAEGTRSVKRRRRDTTVAALSNSDDNNKSDQNQQQLPQQEVDQTSSTATTVKRSSRLVESAGAYDEEDSAARAYDLAAIKYWGTATFTNFPVSDYETEIEIMQSVTKEEYLATLRRKSSGFSRGVSKYRGVAR</sequence>
<dbReference type="AlphaFoldDB" id="A0AAW2DX30"/>
<dbReference type="InterPro" id="IPR036955">
    <property type="entry name" value="AP2/ERF_dom_sf"/>
</dbReference>
<keyword evidence="5" id="KW-0539">Nucleus</keyword>
<keyword evidence="4" id="KW-0804">Transcription</keyword>
<dbReference type="InterPro" id="IPR016177">
    <property type="entry name" value="DNA-bd_dom_sf"/>
</dbReference>
<comment type="subcellular location">
    <subcellularLocation>
        <location evidence="1">Nucleus</location>
    </subcellularLocation>
</comment>
<name>A0AAW2DX30_9ROSI</name>
<evidence type="ECO:0000313" key="8">
    <source>
        <dbReference type="EMBL" id="KAL0014123.1"/>
    </source>
</evidence>
<keyword evidence="2" id="KW-0805">Transcription regulation</keyword>
<dbReference type="PANTHER" id="PTHR32467:SF81">
    <property type="entry name" value="OS06G0145700 PROTEIN"/>
    <property type="match status" value="1"/>
</dbReference>
<dbReference type="Proteomes" id="UP001459277">
    <property type="component" value="Unassembled WGS sequence"/>
</dbReference>
<dbReference type="InterPro" id="IPR001471">
    <property type="entry name" value="AP2/ERF_dom"/>
</dbReference>
<gene>
    <name evidence="8" type="ORF">SO802_001192</name>
</gene>
<dbReference type="Gene3D" id="3.30.730.10">
    <property type="entry name" value="AP2/ERF domain"/>
    <property type="match status" value="1"/>
</dbReference>
<dbReference type="GO" id="GO:0003700">
    <property type="term" value="F:DNA-binding transcription factor activity"/>
    <property type="evidence" value="ECO:0007669"/>
    <property type="project" value="InterPro"/>
</dbReference>
<proteinExistence type="predicted"/>
<organism evidence="8 9">
    <name type="scientific">Lithocarpus litseifolius</name>
    <dbReference type="NCBI Taxonomy" id="425828"/>
    <lineage>
        <taxon>Eukaryota</taxon>
        <taxon>Viridiplantae</taxon>
        <taxon>Streptophyta</taxon>
        <taxon>Embryophyta</taxon>
        <taxon>Tracheophyta</taxon>
        <taxon>Spermatophyta</taxon>
        <taxon>Magnoliopsida</taxon>
        <taxon>eudicotyledons</taxon>
        <taxon>Gunneridae</taxon>
        <taxon>Pentapetalae</taxon>
        <taxon>rosids</taxon>
        <taxon>fabids</taxon>
        <taxon>Fagales</taxon>
        <taxon>Fagaceae</taxon>
        <taxon>Lithocarpus</taxon>
    </lineage>
</organism>
<evidence type="ECO:0000259" key="7">
    <source>
        <dbReference type="PROSITE" id="PS51032"/>
    </source>
</evidence>
<protein>
    <recommendedName>
        <fullName evidence="7">AP2/ERF domain-containing protein</fullName>
    </recommendedName>
</protein>
<dbReference type="GO" id="GO:0005634">
    <property type="term" value="C:nucleus"/>
    <property type="evidence" value="ECO:0007669"/>
    <property type="project" value="UniProtKB-SubCell"/>
</dbReference>
<reference evidence="8 9" key="1">
    <citation type="submission" date="2024-01" db="EMBL/GenBank/DDBJ databases">
        <title>A telomere-to-telomere, gap-free genome of sweet tea (Lithocarpus litseifolius).</title>
        <authorList>
            <person name="Zhou J."/>
        </authorList>
    </citation>
    <scope>NUCLEOTIDE SEQUENCE [LARGE SCALE GENOMIC DNA]</scope>
    <source>
        <strain evidence="8">Zhou-2022a</strain>
        <tissue evidence="8">Leaf</tissue>
    </source>
</reference>
<evidence type="ECO:0000256" key="2">
    <source>
        <dbReference type="ARBA" id="ARBA00023015"/>
    </source>
</evidence>
<evidence type="ECO:0000313" key="9">
    <source>
        <dbReference type="Proteomes" id="UP001459277"/>
    </source>
</evidence>
<evidence type="ECO:0000256" key="3">
    <source>
        <dbReference type="ARBA" id="ARBA00023125"/>
    </source>
</evidence>
<comment type="caution">
    <text evidence="8">The sequence shown here is derived from an EMBL/GenBank/DDBJ whole genome shotgun (WGS) entry which is preliminary data.</text>
</comment>
<evidence type="ECO:0000256" key="6">
    <source>
        <dbReference type="SAM" id="MobiDB-lite"/>
    </source>
</evidence>
<dbReference type="PROSITE" id="PS51032">
    <property type="entry name" value="AP2_ERF"/>
    <property type="match status" value="1"/>
</dbReference>
<dbReference type="GO" id="GO:0003677">
    <property type="term" value="F:DNA binding"/>
    <property type="evidence" value="ECO:0007669"/>
    <property type="project" value="UniProtKB-KW"/>
</dbReference>
<feature type="compositionally biased region" description="Polar residues" evidence="6">
    <location>
        <begin position="58"/>
        <end position="74"/>
    </location>
</feature>
<evidence type="ECO:0000256" key="4">
    <source>
        <dbReference type="ARBA" id="ARBA00023163"/>
    </source>
</evidence>
<feature type="domain" description="AP2/ERF" evidence="7">
    <location>
        <begin position="26"/>
        <end position="113"/>
    </location>
</feature>
<feature type="region of interest" description="Disordered" evidence="6">
    <location>
        <begin position="1"/>
        <end position="75"/>
    </location>
</feature>